<gene>
    <name evidence="1" type="ORF">RCL2_001280000</name>
</gene>
<sequence>MVVTKAPWKQLHHNNQQHPVIDIEGLSHRYMIRAVFKGAKWGEYVSKFSRNTQLNSRRRHEALGNRDVTNVNENYWADRTNDPIETSFLDDR</sequence>
<dbReference type="EMBL" id="BLAL01000156">
    <property type="protein sequence ID" value="GES85696.1"/>
    <property type="molecule type" value="Genomic_DNA"/>
</dbReference>
<dbReference type="OrthoDB" id="362021at2759"/>
<organism evidence="1 2">
    <name type="scientific">Rhizophagus clarus</name>
    <dbReference type="NCBI Taxonomy" id="94130"/>
    <lineage>
        <taxon>Eukaryota</taxon>
        <taxon>Fungi</taxon>
        <taxon>Fungi incertae sedis</taxon>
        <taxon>Mucoromycota</taxon>
        <taxon>Glomeromycotina</taxon>
        <taxon>Glomeromycetes</taxon>
        <taxon>Glomerales</taxon>
        <taxon>Glomeraceae</taxon>
        <taxon>Rhizophagus</taxon>
    </lineage>
</organism>
<accession>A0A8H3LH15</accession>
<evidence type="ECO:0000313" key="1">
    <source>
        <dbReference type="EMBL" id="GES85696.1"/>
    </source>
</evidence>
<name>A0A8H3LH15_9GLOM</name>
<dbReference type="Proteomes" id="UP000615446">
    <property type="component" value="Unassembled WGS sequence"/>
</dbReference>
<reference evidence="1" key="1">
    <citation type="submission" date="2019-10" db="EMBL/GenBank/DDBJ databases">
        <title>Conservation and host-specific expression of non-tandemly repeated heterogenous ribosome RNA gene in arbuscular mycorrhizal fungi.</title>
        <authorList>
            <person name="Maeda T."/>
            <person name="Kobayashi Y."/>
            <person name="Nakagawa T."/>
            <person name="Ezawa T."/>
            <person name="Yamaguchi K."/>
            <person name="Bino T."/>
            <person name="Nishimoto Y."/>
            <person name="Shigenobu S."/>
            <person name="Kawaguchi M."/>
        </authorList>
    </citation>
    <scope>NUCLEOTIDE SEQUENCE</scope>
    <source>
        <strain evidence="1">HR1</strain>
    </source>
</reference>
<comment type="caution">
    <text evidence="1">The sequence shown here is derived from an EMBL/GenBank/DDBJ whole genome shotgun (WGS) entry which is preliminary data.</text>
</comment>
<evidence type="ECO:0000313" key="2">
    <source>
        <dbReference type="Proteomes" id="UP000615446"/>
    </source>
</evidence>
<proteinExistence type="predicted"/>
<protein>
    <submittedName>
        <fullName evidence="1">Uncharacterized protein</fullName>
    </submittedName>
</protein>
<dbReference type="AlphaFoldDB" id="A0A8H3LH15"/>